<accession>A0A8H4B2K2</accession>
<gene>
    <name evidence="2" type="ORF">F8M41_018312</name>
</gene>
<dbReference type="AlphaFoldDB" id="A0A8H4B2K2"/>
<evidence type="ECO:0000256" key="1">
    <source>
        <dbReference type="SAM" id="MobiDB-lite"/>
    </source>
</evidence>
<keyword evidence="3" id="KW-1185">Reference proteome</keyword>
<dbReference type="Proteomes" id="UP000439903">
    <property type="component" value="Unassembled WGS sequence"/>
</dbReference>
<dbReference type="EMBL" id="WTPW01000045">
    <property type="protein sequence ID" value="KAF0554952.1"/>
    <property type="molecule type" value="Genomic_DNA"/>
</dbReference>
<sequence>MANSLFQEAIRQLSFELFYKHKQISDEENEKDASIYSANLIVGSSEVMDIDKLYENLPNIDSESYHSNDFEDNDSDDNYVPNS</sequence>
<feature type="region of interest" description="Disordered" evidence="1">
    <location>
        <begin position="62"/>
        <end position="83"/>
    </location>
</feature>
<proteinExistence type="predicted"/>
<reference evidence="2 3" key="1">
    <citation type="journal article" date="2019" name="Environ. Microbiol.">
        <title>At the nexus of three kingdoms: the genome of the mycorrhizal fungus Gigaspora margarita provides insights into plant, endobacterial and fungal interactions.</title>
        <authorList>
            <person name="Venice F."/>
            <person name="Ghignone S."/>
            <person name="Salvioli di Fossalunga A."/>
            <person name="Amselem J."/>
            <person name="Novero M."/>
            <person name="Xianan X."/>
            <person name="Sedzielewska Toro K."/>
            <person name="Morin E."/>
            <person name="Lipzen A."/>
            <person name="Grigoriev I.V."/>
            <person name="Henrissat B."/>
            <person name="Martin F.M."/>
            <person name="Bonfante P."/>
        </authorList>
    </citation>
    <scope>NUCLEOTIDE SEQUENCE [LARGE SCALE GENOMIC DNA]</scope>
    <source>
        <strain evidence="2 3">BEG34</strain>
    </source>
</reference>
<protein>
    <submittedName>
        <fullName evidence="2">Uncharacterized protein</fullName>
    </submittedName>
</protein>
<name>A0A8H4B2K2_GIGMA</name>
<organism evidence="2 3">
    <name type="scientific">Gigaspora margarita</name>
    <dbReference type="NCBI Taxonomy" id="4874"/>
    <lineage>
        <taxon>Eukaryota</taxon>
        <taxon>Fungi</taxon>
        <taxon>Fungi incertae sedis</taxon>
        <taxon>Mucoromycota</taxon>
        <taxon>Glomeromycotina</taxon>
        <taxon>Glomeromycetes</taxon>
        <taxon>Diversisporales</taxon>
        <taxon>Gigasporaceae</taxon>
        <taxon>Gigaspora</taxon>
    </lineage>
</organism>
<evidence type="ECO:0000313" key="3">
    <source>
        <dbReference type="Proteomes" id="UP000439903"/>
    </source>
</evidence>
<evidence type="ECO:0000313" key="2">
    <source>
        <dbReference type="EMBL" id="KAF0554952.1"/>
    </source>
</evidence>
<comment type="caution">
    <text evidence="2">The sequence shown here is derived from an EMBL/GenBank/DDBJ whole genome shotgun (WGS) entry which is preliminary data.</text>
</comment>